<name>A0ACB7XYV3_9ERIC</name>
<evidence type="ECO:0000313" key="1">
    <source>
        <dbReference type="EMBL" id="KAH7846443.1"/>
    </source>
</evidence>
<keyword evidence="2" id="KW-1185">Reference proteome</keyword>
<dbReference type="Proteomes" id="UP000828048">
    <property type="component" value="Chromosome 5"/>
</dbReference>
<evidence type="ECO:0000313" key="2">
    <source>
        <dbReference type="Proteomes" id="UP000828048"/>
    </source>
</evidence>
<organism evidence="1 2">
    <name type="scientific">Vaccinium darrowii</name>
    <dbReference type="NCBI Taxonomy" id="229202"/>
    <lineage>
        <taxon>Eukaryota</taxon>
        <taxon>Viridiplantae</taxon>
        <taxon>Streptophyta</taxon>
        <taxon>Embryophyta</taxon>
        <taxon>Tracheophyta</taxon>
        <taxon>Spermatophyta</taxon>
        <taxon>Magnoliopsida</taxon>
        <taxon>eudicotyledons</taxon>
        <taxon>Gunneridae</taxon>
        <taxon>Pentapetalae</taxon>
        <taxon>asterids</taxon>
        <taxon>Ericales</taxon>
        <taxon>Ericaceae</taxon>
        <taxon>Vaccinioideae</taxon>
        <taxon>Vaccinieae</taxon>
        <taxon>Vaccinium</taxon>
    </lineage>
</organism>
<dbReference type="EMBL" id="CM037155">
    <property type="protein sequence ID" value="KAH7846443.1"/>
    <property type="molecule type" value="Genomic_DNA"/>
</dbReference>
<gene>
    <name evidence="1" type="ORF">Vadar_014153</name>
</gene>
<sequence length="657" mass="71859">MVGTDPPGQLSTLICDFATENSNWIQLCSGDSTLWSRLIPLSCILICLCLNLTMAYLARFTSFVLLVLVFFCAILSPVFSEDDLMCLEGVKNSLADPSNSLSSWTFSNTTVGFICNFVGATCWNDRENRLIGLNLQELSLGGEIPSALQYCYSLQTLALSGNSLVGPIPSNICSWLPYLVTLDLSNNQLTGPIPDALANCTFLNKLVLSGNQLSGVIPTQLSSLARLKTFSVANNELSGTIPVGLNSYDPSDFEGNNGLCGPPLGKCGGLSKKSLAIIIAAGVFGAAASLLLGFGVWWFYFTKSSRRRKKGYGVGGDGDGSWADRLRAYKLVQVSLFQKPLVKVKLADLMAATNDFSVDNIIISTRTGTTYKAVLPDGSALAIKRLNTCKLSEKQFRSEMNRLGQLRHPNLVPLLGFCVVEEEKLLVYKHMSSGTLYSMLNGHPSELDWPTRFRIGFGAARGLAWLHHGCQPPILHQNISSNVILLDEDFDARIIDFGLARLMTSDDVNESSFVNGDLGEFGYIAPEYSSTMVASLKGDVYSFGVVLLELATGLKPLDVSNADEGFKGNLVDWVSQLSSAGRMKDVIDKILCGRGNDEEIVQFLKIACHCVNSRSKERWSMFQVYESLKSIAEEHGFTEQYDEFPLLFGRQDSHNLI</sequence>
<accession>A0ACB7XYV3</accession>
<reference evidence="1 2" key="1">
    <citation type="journal article" date="2021" name="Hortic Res">
        <title>High-quality reference genome and annotation aids understanding of berry development for evergreen blueberry (Vaccinium darrowii).</title>
        <authorList>
            <person name="Yu J."/>
            <person name="Hulse-Kemp A.M."/>
            <person name="Babiker E."/>
            <person name="Staton M."/>
        </authorList>
    </citation>
    <scope>NUCLEOTIDE SEQUENCE [LARGE SCALE GENOMIC DNA]</scope>
    <source>
        <strain evidence="2">cv. NJ 8807/NJ 8810</strain>
        <tissue evidence="1">Young leaf</tissue>
    </source>
</reference>
<protein>
    <submittedName>
        <fullName evidence="1">Uncharacterized protein</fullName>
    </submittedName>
</protein>
<proteinExistence type="predicted"/>
<comment type="caution">
    <text evidence="1">The sequence shown here is derived from an EMBL/GenBank/DDBJ whole genome shotgun (WGS) entry which is preliminary data.</text>
</comment>